<dbReference type="InterPro" id="IPR001455">
    <property type="entry name" value="TusA-like"/>
</dbReference>
<dbReference type="InterPro" id="IPR036868">
    <property type="entry name" value="TusA-like_sf"/>
</dbReference>
<dbReference type="SUPFAM" id="SSF64307">
    <property type="entry name" value="SirA-like"/>
    <property type="match status" value="1"/>
</dbReference>
<reference evidence="2" key="1">
    <citation type="submission" date="2018-05" db="EMBL/GenBank/DDBJ databases">
        <authorList>
            <person name="Lanie J.A."/>
            <person name="Ng W.-L."/>
            <person name="Kazmierczak K.M."/>
            <person name="Andrzejewski T.M."/>
            <person name="Davidsen T.M."/>
            <person name="Wayne K.J."/>
            <person name="Tettelin H."/>
            <person name="Glass J.I."/>
            <person name="Rusch D."/>
            <person name="Podicherti R."/>
            <person name="Tsui H.-C.T."/>
            <person name="Winkler M.E."/>
        </authorList>
    </citation>
    <scope>NUCLEOTIDE SEQUENCE</scope>
</reference>
<protein>
    <recommendedName>
        <fullName evidence="1">UPF0033 domain-containing protein</fullName>
    </recommendedName>
</protein>
<sequence>MELDVRGEICPYPMLKAVEAMKKLKGTDTVTLFTDHAPC</sequence>
<evidence type="ECO:0000313" key="2">
    <source>
        <dbReference type="EMBL" id="SVB13849.1"/>
    </source>
</evidence>
<dbReference type="EMBL" id="UINC01030063">
    <property type="protein sequence ID" value="SVB13849.1"/>
    <property type="molecule type" value="Genomic_DNA"/>
</dbReference>
<evidence type="ECO:0000259" key="1">
    <source>
        <dbReference type="Pfam" id="PF01206"/>
    </source>
</evidence>
<organism evidence="2">
    <name type="scientific">marine metagenome</name>
    <dbReference type="NCBI Taxonomy" id="408172"/>
    <lineage>
        <taxon>unclassified sequences</taxon>
        <taxon>metagenomes</taxon>
        <taxon>ecological metagenomes</taxon>
    </lineage>
</organism>
<dbReference type="Gene3D" id="3.30.110.40">
    <property type="entry name" value="TusA-like domain"/>
    <property type="match status" value="1"/>
</dbReference>
<name>A0A382BJP6_9ZZZZ</name>
<accession>A0A382BJP6</accession>
<dbReference type="Pfam" id="PF01206">
    <property type="entry name" value="TusA"/>
    <property type="match status" value="1"/>
</dbReference>
<feature type="domain" description="UPF0033" evidence="1">
    <location>
        <begin position="1"/>
        <end position="38"/>
    </location>
</feature>
<dbReference type="AlphaFoldDB" id="A0A382BJP6"/>
<feature type="non-terminal residue" evidence="2">
    <location>
        <position position="39"/>
    </location>
</feature>
<gene>
    <name evidence="2" type="ORF">METZ01_LOCUS166703</name>
</gene>
<proteinExistence type="predicted"/>